<dbReference type="PANTHER" id="PTHR12649:SF11">
    <property type="entry name" value="PEPTIDYL-TRNA HYDROLASE 2, MITOCHONDRIAL"/>
    <property type="match status" value="1"/>
</dbReference>
<proteinExistence type="inferred from homology"/>
<dbReference type="SUPFAM" id="SSF102462">
    <property type="entry name" value="Peptidyl-tRNA hydrolase II"/>
    <property type="match status" value="1"/>
</dbReference>
<dbReference type="GO" id="GO:0005829">
    <property type="term" value="C:cytosol"/>
    <property type="evidence" value="ECO:0007669"/>
    <property type="project" value="TreeGrafter"/>
</dbReference>
<comment type="similarity">
    <text evidence="3">Belongs to the PTH2 family.</text>
</comment>
<evidence type="ECO:0000256" key="3">
    <source>
        <dbReference type="ARBA" id="ARBA00038050"/>
    </source>
</evidence>
<dbReference type="InterPro" id="IPR002833">
    <property type="entry name" value="PTH2"/>
</dbReference>
<dbReference type="Pfam" id="PF01981">
    <property type="entry name" value="PTH2"/>
    <property type="match status" value="1"/>
</dbReference>
<sequence length="108" mass="12212">MEVIMKQVIVIRKDLKMRRGKEIAQGCHACMKATLENMDHPDVKEWLNGIFKKVVVRVDSEEELLTIYQKALNANLVCSLIQDAGRTEFHGVPTYTTVAVGPADDERI</sequence>
<keyword evidence="2" id="KW-0378">Hydrolase</keyword>
<evidence type="ECO:0000256" key="4">
    <source>
        <dbReference type="ARBA" id="ARBA00048707"/>
    </source>
</evidence>
<gene>
    <name evidence="5" type="ORF">LCGC14_0769370</name>
</gene>
<dbReference type="AlphaFoldDB" id="A0A0F9QIL6"/>
<dbReference type="EC" id="3.1.1.29" evidence="1"/>
<accession>A0A0F9QIL6</accession>
<reference evidence="5" key="1">
    <citation type="journal article" date="2015" name="Nature">
        <title>Complex archaea that bridge the gap between prokaryotes and eukaryotes.</title>
        <authorList>
            <person name="Spang A."/>
            <person name="Saw J.H."/>
            <person name="Jorgensen S.L."/>
            <person name="Zaremba-Niedzwiedzka K."/>
            <person name="Martijn J."/>
            <person name="Lind A.E."/>
            <person name="van Eijk R."/>
            <person name="Schleper C."/>
            <person name="Guy L."/>
            <person name="Ettema T.J."/>
        </authorList>
    </citation>
    <scope>NUCLEOTIDE SEQUENCE</scope>
</reference>
<dbReference type="Gene3D" id="3.40.1490.10">
    <property type="entry name" value="Bit1"/>
    <property type="match status" value="1"/>
</dbReference>
<evidence type="ECO:0000313" key="5">
    <source>
        <dbReference type="EMBL" id="KKN36847.1"/>
    </source>
</evidence>
<comment type="catalytic activity">
    <reaction evidence="4">
        <text>an N-acyl-L-alpha-aminoacyl-tRNA + H2O = an N-acyl-L-amino acid + a tRNA + H(+)</text>
        <dbReference type="Rhea" id="RHEA:54448"/>
        <dbReference type="Rhea" id="RHEA-COMP:10123"/>
        <dbReference type="Rhea" id="RHEA-COMP:13883"/>
        <dbReference type="ChEBI" id="CHEBI:15377"/>
        <dbReference type="ChEBI" id="CHEBI:15378"/>
        <dbReference type="ChEBI" id="CHEBI:59874"/>
        <dbReference type="ChEBI" id="CHEBI:78442"/>
        <dbReference type="ChEBI" id="CHEBI:138191"/>
        <dbReference type="EC" id="3.1.1.29"/>
    </reaction>
</comment>
<dbReference type="NCBIfam" id="TIGR00283">
    <property type="entry name" value="arch_pth2"/>
    <property type="match status" value="1"/>
</dbReference>
<dbReference type="InterPro" id="IPR023476">
    <property type="entry name" value="Pep_tRNA_hydro_II_dom_sf"/>
</dbReference>
<name>A0A0F9QIL6_9ZZZZ</name>
<organism evidence="5">
    <name type="scientific">marine sediment metagenome</name>
    <dbReference type="NCBI Taxonomy" id="412755"/>
    <lineage>
        <taxon>unclassified sequences</taxon>
        <taxon>metagenomes</taxon>
        <taxon>ecological metagenomes</taxon>
    </lineage>
</organism>
<evidence type="ECO:0000256" key="2">
    <source>
        <dbReference type="ARBA" id="ARBA00022801"/>
    </source>
</evidence>
<dbReference type="GO" id="GO:0004045">
    <property type="term" value="F:peptidyl-tRNA hydrolase activity"/>
    <property type="evidence" value="ECO:0007669"/>
    <property type="project" value="UniProtKB-EC"/>
</dbReference>
<dbReference type="CDD" id="cd02407">
    <property type="entry name" value="PTH2_family"/>
    <property type="match status" value="1"/>
</dbReference>
<dbReference type="PANTHER" id="PTHR12649">
    <property type="entry name" value="PEPTIDYL-TRNA HYDROLASE 2"/>
    <property type="match status" value="1"/>
</dbReference>
<comment type="caution">
    <text evidence="5">The sequence shown here is derived from an EMBL/GenBank/DDBJ whole genome shotgun (WGS) entry which is preliminary data.</text>
</comment>
<feature type="non-terminal residue" evidence="5">
    <location>
        <position position="108"/>
    </location>
</feature>
<protein>
    <recommendedName>
        <fullName evidence="1">peptidyl-tRNA hydrolase</fullName>
        <ecNumber evidence="1">3.1.1.29</ecNumber>
    </recommendedName>
</protein>
<evidence type="ECO:0000256" key="1">
    <source>
        <dbReference type="ARBA" id="ARBA00013260"/>
    </source>
</evidence>
<dbReference type="EMBL" id="LAZR01001938">
    <property type="protein sequence ID" value="KKN36847.1"/>
    <property type="molecule type" value="Genomic_DNA"/>
</dbReference>